<feature type="compositionally biased region" description="Low complexity" evidence="5">
    <location>
        <begin position="560"/>
        <end position="576"/>
    </location>
</feature>
<dbReference type="InterPro" id="IPR000198">
    <property type="entry name" value="RhoGAP_dom"/>
</dbReference>
<evidence type="ECO:0000313" key="9">
    <source>
        <dbReference type="Proteomes" id="UP001211065"/>
    </source>
</evidence>
<accession>A0AAD5XVN5</accession>
<evidence type="ECO:0000256" key="5">
    <source>
        <dbReference type="SAM" id="MobiDB-lite"/>
    </source>
</evidence>
<comment type="caution">
    <text evidence="8">The sequence shown here is derived from an EMBL/GenBank/DDBJ whole genome shotgun (WGS) entry which is preliminary data.</text>
</comment>
<evidence type="ECO:0000259" key="7">
    <source>
        <dbReference type="PROSITE" id="PS50238"/>
    </source>
</evidence>
<protein>
    <recommendedName>
        <fullName evidence="10">RhoGAP-domain-containing protein</fullName>
    </recommendedName>
</protein>
<dbReference type="SUPFAM" id="SSF48350">
    <property type="entry name" value="GTPase activation domain, GAP"/>
    <property type="match status" value="1"/>
</dbReference>
<dbReference type="Pfam" id="PF00620">
    <property type="entry name" value="RhoGAP"/>
    <property type="match status" value="1"/>
</dbReference>
<keyword evidence="2 4" id="KW-0862">Zinc</keyword>
<dbReference type="GO" id="GO:0007165">
    <property type="term" value="P:signal transduction"/>
    <property type="evidence" value="ECO:0007669"/>
    <property type="project" value="InterPro"/>
</dbReference>
<evidence type="ECO:0000313" key="8">
    <source>
        <dbReference type="EMBL" id="KAJ3208078.1"/>
    </source>
</evidence>
<feature type="non-terminal residue" evidence="8">
    <location>
        <position position="925"/>
    </location>
</feature>
<name>A0AAD5XVN5_9FUNG</name>
<gene>
    <name evidence="8" type="ORF">HK099_000135</name>
</gene>
<dbReference type="SUPFAM" id="SSF57716">
    <property type="entry name" value="Glucocorticoid receptor-like (DNA-binding domain)"/>
    <property type="match status" value="2"/>
</dbReference>
<sequence length="925" mass="104083">MAKSSGDSNQINSRLPNNCKQCLLPINGEYITAAGNKGFFHTNCFRCFDCHELVAEKFFPLTDQDGTDRIYCENDYFRRLDLLCAKCGSALRGPHINALGKKYHLDHFTCSICPVSFKQRDKYFEQDGKVYCQDHYSVLFAARCGGCQTAVLKNFVEMNRDETVEQWHPECYIIFKLWNVKIASSKLALTNSNSTEVSQEVNRHKNTADKACKILHVLSAFEESSAECIQEMLIHFSNQNLQQGIIQAEKFICHIEALFLCLDSIDLNLVKFKDSIGINLVKEPKHLAKKIVHFFTRLSQQTNPNSNRDQSTTQLIELVTNLARELKSLIRSALKGALKLDRVYSQSSAIDDFLSILIALGEIKPSHESGIFSLNGDETSMDLCVGCQKAVEEANICFQNYHWHKQCFKCNICNVDISNSFLDSFFDVKFETVLCNQHQTANSKNGFECITQLQQYIFLLRCALKRLCSHLKVTIDASTVENPCSVSEKIRKSNEQLSIMEESGVTPKLGTTEQKSTYGDNLAPRSSSLFSKDIQQNGSFKASNPSPLAIPPPTQPTMIPSSSLPLLQQSFPESPSTQRAPSSISPKNVLLNSQSSPPPYASPLANSSKRIPLSDLGTWEHLVVKNLAVVKLHGLMSNYFSTQEMANFVFRKKTVWEKMVKSIISSDKNSAKIKEGTFGVSLETLVDKCSVTTTLGPKGCGSFRIPYFIDASVKLLLTMDISSEGIFRKNGNIKRLKEVTDDLDRDPFNFNCKDDNPIQIAALIKKFFREMPEPLLTWRLHKLFITAMKLSDEAVKKEALQYILCLLPKQNIDLLVVLMWLLNIIFEQCVLSENSAANPDDTGGNKMSIKNLATVFAPNILASKSKNLQDDDNNLGIEVIKLLLTYQNDFWLVPENIMVSINEGQGDNEKEREILKKYEEVIVSM</sequence>
<dbReference type="EMBL" id="JADGJW010001014">
    <property type="protein sequence ID" value="KAJ3208078.1"/>
    <property type="molecule type" value="Genomic_DNA"/>
</dbReference>
<feature type="domain" description="LIM zinc-binding" evidence="6">
    <location>
        <begin position="82"/>
        <end position="142"/>
    </location>
</feature>
<evidence type="ECO:0000256" key="1">
    <source>
        <dbReference type="ARBA" id="ARBA00022723"/>
    </source>
</evidence>
<dbReference type="PANTHER" id="PTHR15670:SF4">
    <property type="entry name" value="RHO GTPASE-ACTIVATING PROTEIN 11A"/>
    <property type="match status" value="1"/>
</dbReference>
<feature type="region of interest" description="Disordered" evidence="5">
    <location>
        <begin position="538"/>
        <end position="605"/>
    </location>
</feature>
<feature type="domain" description="Rho-GAP" evidence="7">
    <location>
        <begin position="680"/>
        <end position="891"/>
    </location>
</feature>
<organism evidence="8 9">
    <name type="scientific">Clydaea vesicula</name>
    <dbReference type="NCBI Taxonomy" id="447962"/>
    <lineage>
        <taxon>Eukaryota</taxon>
        <taxon>Fungi</taxon>
        <taxon>Fungi incertae sedis</taxon>
        <taxon>Chytridiomycota</taxon>
        <taxon>Chytridiomycota incertae sedis</taxon>
        <taxon>Chytridiomycetes</taxon>
        <taxon>Lobulomycetales</taxon>
        <taxon>Lobulomycetaceae</taxon>
        <taxon>Clydaea</taxon>
    </lineage>
</organism>
<dbReference type="PANTHER" id="PTHR15670">
    <property type="entry name" value="RHO GTPASE ACTIVATING PROTEIN 11A"/>
    <property type="match status" value="1"/>
</dbReference>
<dbReference type="CDD" id="cd09392">
    <property type="entry name" value="LIM2_Lrg1p_like"/>
    <property type="match status" value="1"/>
</dbReference>
<dbReference type="InterPro" id="IPR001781">
    <property type="entry name" value="Znf_LIM"/>
</dbReference>
<evidence type="ECO:0000256" key="2">
    <source>
        <dbReference type="ARBA" id="ARBA00022833"/>
    </source>
</evidence>
<keyword evidence="3 4" id="KW-0440">LIM domain</keyword>
<dbReference type="PROSITE" id="PS50238">
    <property type="entry name" value="RHOGAP"/>
    <property type="match status" value="1"/>
</dbReference>
<feature type="domain" description="LIM zinc-binding" evidence="6">
    <location>
        <begin position="382"/>
        <end position="445"/>
    </location>
</feature>
<dbReference type="InterPro" id="IPR008936">
    <property type="entry name" value="Rho_GTPase_activation_prot"/>
</dbReference>
<dbReference type="Proteomes" id="UP001211065">
    <property type="component" value="Unassembled WGS sequence"/>
</dbReference>
<keyword evidence="9" id="KW-1185">Reference proteome</keyword>
<dbReference type="GO" id="GO:0046872">
    <property type="term" value="F:metal ion binding"/>
    <property type="evidence" value="ECO:0007669"/>
    <property type="project" value="UniProtKB-KW"/>
</dbReference>
<dbReference type="Pfam" id="PF00412">
    <property type="entry name" value="LIM"/>
    <property type="match status" value="2"/>
</dbReference>
<evidence type="ECO:0008006" key="10">
    <source>
        <dbReference type="Google" id="ProtNLM"/>
    </source>
</evidence>
<feature type="domain" description="LIM zinc-binding" evidence="6">
    <location>
        <begin position="17"/>
        <end position="81"/>
    </location>
</feature>
<feature type="compositionally biased region" description="Polar residues" evidence="5">
    <location>
        <begin position="509"/>
        <end position="522"/>
    </location>
</feature>
<evidence type="ECO:0000259" key="6">
    <source>
        <dbReference type="PROSITE" id="PS50023"/>
    </source>
</evidence>
<dbReference type="AlphaFoldDB" id="A0AAD5XVN5"/>
<reference evidence="8" key="1">
    <citation type="submission" date="2020-05" db="EMBL/GenBank/DDBJ databases">
        <title>Phylogenomic resolution of chytrid fungi.</title>
        <authorList>
            <person name="Stajich J.E."/>
            <person name="Amses K."/>
            <person name="Simmons R."/>
            <person name="Seto K."/>
            <person name="Myers J."/>
            <person name="Bonds A."/>
            <person name="Quandt C.A."/>
            <person name="Barry K."/>
            <person name="Liu P."/>
            <person name="Grigoriev I."/>
            <person name="Longcore J.E."/>
            <person name="James T.Y."/>
        </authorList>
    </citation>
    <scope>NUCLEOTIDE SEQUENCE</scope>
    <source>
        <strain evidence="8">JEL0476</strain>
    </source>
</reference>
<dbReference type="InterPro" id="IPR042869">
    <property type="entry name" value="ARHGAP11A/B"/>
</dbReference>
<feature type="region of interest" description="Disordered" evidence="5">
    <location>
        <begin position="497"/>
        <end position="522"/>
    </location>
</feature>
<dbReference type="PROSITE" id="PS50023">
    <property type="entry name" value="LIM_DOMAIN_2"/>
    <property type="match status" value="3"/>
</dbReference>
<dbReference type="SMART" id="SM00324">
    <property type="entry name" value="RhoGAP"/>
    <property type="match status" value="1"/>
</dbReference>
<evidence type="ECO:0000256" key="4">
    <source>
        <dbReference type="PROSITE-ProRule" id="PRU00125"/>
    </source>
</evidence>
<dbReference type="Gene3D" id="2.10.110.10">
    <property type="entry name" value="Cysteine Rich Protein"/>
    <property type="match status" value="3"/>
</dbReference>
<dbReference type="PROSITE" id="PS00478">
    <property type="entry name" value="LIM_DOMAIN_1"/>
    <property type="match status" value="3"/>
</dbReference>
<proteinExistence type="predicted"/>
<dbReference type="Gene3D" id="1.10.555.10">
    <property type="entry name" value="Rho GTPase activation protein"/>
    <property type="match status" value="1"/>
</dbReference>
<evidence type="ECO:0000256" key="3">
    <source>
        <dbReference type="ARBA" id="ARBA00023038"/>
    </source>
</evidence>
<dbReference type="SMART" id="SM00132">
    <property type="entry name" value="LIM"/>
    <property type="match status" value="3"/>
</dbReference>
<dbReference type="FunFam" id="2.10.110.10:FF:000009">
    <property type="entry name" value="Paxillin isoform 1"/>
    <property type="match status" value="1"/>
</dbReference>
<feature type="compositionally biased region" description="Polar residues" evidence="5">
    <location>
        <begin position="577"/>
        <end position="595"/>
    </location>
</feature>
<keyword evidence="1 4" id="KW-0479">Metal-binding</keyword>
<dbReference type="GO" id="GO:0005096">
    <property type="term" value="F:GTPase activator activity"/>
    <property type="evidence" value="ECO:0007669"/>
    <property type="project" value="TreeGrafter"/>
</dbReference>